<accession>A0AAU6VGJ4</accession>
<feature type="domain" description="PAS" evidence="1">
    <location>
        <begin position="130"/>
        <end position="174"/>
    </location>
</feature>
<dbReference type="Pfam" id="PF00563">
    <property type="entry name" value="EAL"/>
    <property type="match status" value="1"/>
</dbReference>
<dbReference type="PROSITE" id="PS50883">
    <property type="entry name" value="EAL"/>
    <property type="match status" value="1"/>
</dbReference>
<feature type="domain" description="EAL" evidence="2">
    <location>
        <begin position="420"/>
        <end position="675"/>
    </location>
</feature>
<dbReference type="Gene3D" id="3.30.450.20">
    <property type="entry name" value="PAS domain"/>
    <property type="match status" value="1"/>
</dbReference>
<dbReference type="NCBIfam" id="TIGR00229">
    <property type="entry name" value="sensory_box"/>
    <property type="match status" value="1"/>
</dbReference>
<dbReference type="InterPro" id="IPR013767">
    <property type="entry name" value="PAS_fold"/>
</dbReference>
<dbReference type="PROSITE" id="PS50112">
    <property type="entry name" value="PAS"/>
    <property type="match status" value="1"/>
</dbReference>
<dbReference type="InterPro" id="IPR050706">
    <property type="entry name" value="Cyclic-di-GMP_PDE-like"/>
</dbReference>
<dbReference type="GO" id="GO:0006355">
    <property type="term" value="P:regulation of DNA-templated transcription"/>
    <property type="evidence" value="ECO:0007669"/>
    <property type="project" value="InterPro"/>
</dbReference>
<evidence type="ECO:0000259" key="1">
    <source>
        <dbReference type="PROSITE" id="PS50112"/>
    </source>
</evidence>
<dbReference type="Pfam" id="PF00989">
    <property type="entry name" value="PAS"/>
    <property type="match status" value="1"/>
</dbReference>
<evidence type="ECO:0000313" key="3">
    <source>
        <dbReference type="EMBL" id="XAG85419.1"/>
    </source>
</evidence>
<gene>
    <name evidence="3" type="ORF">MRM63_05410</name>
</gene>
<dbReference type="InterPro" id="IPR001633">
    <property type="entry name" value="EAL_dom"/>
</dbReference>
<sequence length="826" mass="94023">MAQADSQECLQKKALKNPTSVGYRSIAWSLNIETHEFICDQAVLNSLLSSKHSFTNIKDFLRYMTPSKAAEMKRCFKYVIETGESHHFNCSLVIAEQTLIYVEFLIERVSTVLLKGTVQPLMILGSIRELAKLFEDLFDNTHHGFMLTDQETRILACNRYFEQYSGFKQSELLGLKASIFNSQKHSANFYQSMWHDINHYGSWSGVILNRLASGKISPQELTIQKITLQDGRVFFLGMTLDLSENLYRVADTPLGEIDLLTQLPTEDKFKDLLGVYQRENQEDTTLIVLVFQPKFSTDHHHAEMVMLSNFLVNSEEVKLAGYVGKDIYAVCLACTKCQKTTDFRQIQHAIRRFMQDLKKESEIYATVIGGRIGVSVLELDAKTPARMVTHAMQAMLEQHAGESKTISFYHSEIHQQVKRRKSLEDLVSKAISERDLEVHYQPIVDTKTWEIAKFEALCRFKPTKDNAFTTQEMISIAEDLNLISELDRTVGILSLQALPKIKMLFGQHIGLTINRSFNSKMDAVQILTNTLEMIENYTDSPQSITIELTESAYFDSQSQQANALKSLREQGVTVAIDDFGTGYSSFTYLSDCHFDYLKIDREFVTDIQLGSNKCKIVNMIIGLCHSLGIKVVAEGVETEQEVMVLKSLGADYMQGYFFSKPLPFTSLHQAKNYRRNLVTIDTEPDQQQKKTSLIHLFKGKPHLDPSEPLSLVDKYFKVTQTDALPVINKGVCVGIVLRETLNLHLTPTMGTELETMREAAIWRRPVNQLMQIHFTQLKADTKQDKISELISNETPFPWVLVDGEKYKGLLTQADVLLHLAERQPCL</sequence>
<dbReference type="Gene3D" id="3.30.70.270">
    <property type="match status" value="1"/>
</dbReference>
<dbReference type="PANTHER" id="PTHR33121">
    <property type="entry name" value="CYCLIC DI-GMP PHOSPHODIESTERASE PDEF"/>
    <property type="match status" value="1"/>
</dbReference>
<dbReference type="SUPFAM" id="SSF141868">
    <property type="entry name" value="EAL domain-like"/>
    <property type="match status" value="1"/>
</dbReference>
<organism evidence="3">
    <name type="scientific">bacterium 19MO03SA05</name>
    <dbReference type="NCBI Taxonomy" id="2920620"/>
    <lineage>
        <taxon>Bacteria</taxon>
    </lineage>
</organism>
<dbReference type="Gene3D" id="3.20.20.450">
    <property type="entry name" value="EAL domain"/>
    <property type="match status" value="1"/>
</dbReference>
<dbReference type="InterPro" id="IPR000014">
    <property type="entry name" value="PAS"/>
</dbReference>
<dbReference type="InterPro" id="IPR035965">
    <property type="entry name" value="PAS-like_dom_sf"/>
</dbReference>
<reference evidence="3" key="1">
    <citation type="submission" date="2022-03" db="EMBL/GenBank/DDBJ databases">
        <title>Sea Food Isolates.</title>
        <authorList>
            <person name="Li c."/>
        </authorList>
    </citation>
    <scope>NUCLEOTIDE SEQUENCE</scope>
    <source>
        <strain evidence="3">19MO03SA05</strain>
    </source>
</reference>
<dbReference type="InterPro" id="IPR035919">
    <property type="entry name" value="EAL_sf"/>
</dbReference>
<dbReference type="SMART" id="SM00091">
    <property type="entry name" value="PAS"/>
    <property type="match status" value="1"/>
</dbReference>
<dbReference type="SUPFAM" id="SSF54631">
    <property type="entry name" value="CBS-domain pair"/>
    <property type="match status" value="1"/>
</dbReference>
<dbReference type="EMBL" id="CP095350">
    <property type="protein sequence ID" value="XAG85419.1"/>
    <property type="molecule type" value="Genomic_DNA"/>
</dbReference>
<dbReference type="GO" id="GO:0071111">
    <property type="term" value="F:cyclic-guanylate-specific phosphodiesterase activity"/>
    <property type="evidence" value="ECO:0007669"/>
    <property type="project" value="InterPro"/>
</dbReference>
<dbReference type="CDD" id="cd01948">
    <property type="entry name" value="EAL"/>
    <property type="match status" value="1"/>
</dbReference>
<evidence type="ECO:0000259" key="2">
    <source>
        <dbReference type="PROSITE" id="PS50883"/>
    </source>
</evidence>
<proteinExistence type="predicted"/>
<dbReference type="InterPro" id="IPR043128">
    <property type="entry name" value="Rev_trsase/Diguanyl_cyclase"/>
</dbReference>
<dbReference type="AlphaFoldDB" id="A0AAU6VGJ4"/>
<dbReference type="SUPFAM" id="SSF55785">
    <property type="entry name" value="PYP-like sensor domain (PAS domain)"/>
    <property type="match status" value="1"/>
</dbReference>
<dbReference type="PANTHER" id="PTHR33121:SF79">
    <property type="entry name" value="CYCLIC DI-GMP PHOSPHODIESTERASE PDED-RELATED"/>
    <property type="match status" value="1"/>
</dbReference>
<dbReference type="CDD" id="cd00130">
    <property type="entry name" value="PAS"/>
    <property type="match status" value="1"/>
</dbReference>
<dbReference type="Gene3D" id="3.10.580.10">
    <property type="entry name" value="CBS-domain"/>
    <property type="match status" value="1"/>
</dbReference>
<dbReference type="SMART" id="SM00052">
    <property type="entry name" value="EAL"/>
    <property type="match status" value="1"/>
</dbReference>
<protein>
    <submittedName>
        <fullName evidence="3">EAL domain-containing protein</fullName>
    </submittedName>
</protein>
<name>A0AAU6VGJ4_UNCXX</name>
<dbReference type="InterPro" id="IPR046342">
    <property type="entry name" value="CBS_dom_sf"/>
</dbReference>